<dbReference type="Gene3D" id="2.20.100.10">
    <property type="entry name" value="Thrombospondin type-1 (TSP1) repeat"/>
    <property type="match status" value="6"/>
</dbReference>
<dbReference type="InterPro" id="IPR036383">
    <property type="entry name" value="TSP1_rpt_sf"/>
</dbReference>
<evidence type="ECO:0000256" key="1">
    <source>
        <dbReference type="ARBA" id="ARBA00004613"/>
    </source>
</evidence>
<dbReference type="InterPro" id="IPR000884">
    <property type="entry name" value="TSP1_rpt"/>
</dbReference>
<reference evidence="8 9" key="1">
    <citation type="submission" date="2022-05" db="EMBL/GenBank/DDBJ databases">
        <authorList>
            <consortium name="Genoscope - CEA"/>
            <person name="William W."/>
        </authorList>
    </citation>
    <scope>NUCLEOTIDE SEQUENCE [LARGE SCALE GENOMIC DNA]</scope>
</reference>
<accession>A0ABN8QIK6</accession>
<keyword evidence="5" id="KW-1015">Disulfide bond</keyword>
<dbReference type="InterPro" id="IPR052065">
    <property type="entry name" value="Compl_asym_regulator"/>
</dbReference>
<evidence type="ECO:0000256" key="3">
    <source>
        <dbReference type="ARBA" id="ARBA00022729"/>
    </source>
</evidence>
<dbReference type="PROSITE" id="PS50092">
    <property type="entry name" value="TSP1"/>
    <property type="match status" value="6"/>
</dbReference>
<feature type="compositionally biased region" description="Acidic residues" evidence="6">
    <location>
        <begin position="48"/>
        <end position="57"/>
    </location>
</feature>
<keyword evidence="2" id="KW-0964">Secreted</keyword>
<dbReference type="Proteomes" id="UP001159405">
    <property type="component" value="Unassembled WGS sequence"/>
</dbReference>
<evidence type="ECO:0000256" key="5">
    <source>
        <dbReference type="ARBA" id="ARBA00023157"/>
    </source>
</evidence>
<feature type="signal peptide" evidence="7">
    <location>
        <begin position="1"/>
        <end position="21"/>
    </location>
</feature>
<name>A0ABN8QIK6_9CNID</name>
<evidence type="ECO:0000313" key="9">
    <source>
        <dbReference type="Proteomes" id="UP001159405"/>
    </source>
</evidence>
<feature type="region of interest" description="Disordered" evidence="6">
    <location>
        <begin position="372"/>
        <end position="399"/>
    </location>
</feature>
<dbReference type="PRINTS" id="PR01705">
    <property type="entry name" value="TSP1REPEAT"/>
</dbReference>
<feature type="region of interest" description="Disordered" evidence="6">
    <location>
        <begin position="279"/>
        <end position="300"/>
    </location>
</feature>
<dbReference type="PANTHER" id="PTHR22906">
    <property type="entry name" value="PROPERDIN"/>
    <property type="match status" value="1"/>
</dbReference>
<organism evidence="8 9">
    <name type="scientific">Porites lobata</name>
    <dbReference type="NCBI Taxonomy" id="104759"/>
    <lineage>
        <taxon>Eukaryota</taxon>
        <taxon>Metazoa</taxon>
        <taxon>Cnidaria</taxon>
        <taxon>Anthozoa</taxon>
        <taxon>Hexacorallia</taxon>
        <taxon>Scleractinia</taxon>
        <taxon>Fungiina</taxon>
        <taxon>Poritidae</taxon>
        <taxon>Porites</taxon>
    </lineage>
</organism>
<evidence type="ECO:0000313" key="8">
    <source>
        <dbReference type="EMBL" id="CAH3165164.1"/>
    </source>
</evidence>
<protein>
    <recommendedName>
        <fullName evidence="10">Hemicentin-1</fullName>
    </recommendedName>
</protein>
<evidence type="ECO:0000256" key="7">
    <source>
        <dbReference type="SAM" id="SignalP"/>
    </source>
</evidence>
<dbReference type="EMBL" id="CALNXK010000132">
    <property type="protein sequence ID" value="CAH3165164.1"/>
    <property type="molecule type" value="Genomic_DNA"/>
</dbReference>
<keyword evidence="4" id="KW-0677">Repeat</keyword>
<evidence type="ECO:0000256" key="4">
    <source>
        <dbReference type="ARBA" id="ARBA00022737"/>
    </source>
</evidence>
<feature type="region of interest" description="Disordered" evidence="6">
    <location>
        <begin position="25"/>
        <end position="64"/>
    </location>
</feature>
<comment type="caution">
    <text evidence="8">The sequence shown here is derived from an EMBL/GenBank/DDBJ whole genome shotgun (WGS) entry which is preliminary data.</text>
</comment>
<gene>
    <name evidence="8" type="ORF">PLOB_00007063</name>
</gene>
<evidence type="ECO:0008006" key="10">
    <source>
        <dbReference type="Google" id="ProtNLM"/>
    </source>
</evidence>
<keyword evidence="9" id="KW-1185">Reference proteome</keyword>
<dbReference type="PANTHER" id="PTHR22906:SF43">
    <property type="entry name" value="PROPERDIN"/>
    <property type="match status" value="1"/>
</dbReference>
<feature type="chain" id="PRO_5047515059" description="Hemicentin-1" evidence="7">
    <location>
        <begin position="22"/>
        <end position="447"/>
    </location>
</feature>
<dbReference type="Pfam" id="PF00090">
    <property type="entry name" value="TSP_1"/>
    <property type="match status" value="6"/>
</dbReference>
<proteinExistence type="predicted"/>
<dbReference type="SUPFAM" id="SSF82895">
    <property type="entry name" value="TSP-1 type 1 repeat"/>
    <property type="match status" value="6"/>
</dbReference>
<sequence length="447" mass="49114">MRPSLVLIVLFILLAFSSVESRHRRKYRKRKTPKPEPTKPSQCRSYDDDYDDDGDDDGGSRKAQNCRVGTWSRWSQCSIACGNRGWQKRTRKLLQPAICGGICPFQLSQSRDCNRYCYNGGILEPTRCKCSSQYGGECCEQVHGGWSCWGLWESCSTTCGEGIQARLRSCDMPLPANGGRKCPGMNSESRKCNTSPCPADGGWTSWGNWSKCSVTCGRGTQRRNRSCTNPPVAYGGKPCEGLTEMSRNCNKHVFCPVDGGWSLWNTWGQCTTTCAEGTRSRSRSCTNPPVSNGGKSCSGQHVETEKCNKDIPCPVDGGWSLWGNWGPCNKECSKTRRRTCTRPPPSNNGLKCIGSALQNVKCSFQECIGGNGGGGKGQEMESDSDEGQEGSSSGKPDQAWHEWTEWSECSKSCGDNSWKIRSRTCNSVIAASCHGDSIQVTFCDVRP</sequence>
<comment type="subcellular location">
    <subcellularLocation>
        <location evidence="1">Secreted</location>
    </subcellularLocation>
</comment>
<keyword evidence="3 7" id="KW-0732">Signal</keyword>
<evidence type="ECO:0000256" key="2">
    <source>
        <dbReference type="ARBA" id="ARBA00022525"/>
    </source>
</evidence>
<evidence type="ECO:0000256" key="6">
    <source>
        <dbReference type="SAM" id="MobiDB-lite"/>
    </source>
</evidence>
<feature type="compositionally biased region" description="Polar residues" evidence="6">
    <location>
        <begin position="283"/>
        <end position="300"/>
    </location>
</feature>
<dbReference type="SMART" id="SM00209">
    <property type="entry name" value="TSP1"/>
    <property type="match status" value="6"/>
</dbReference>